<dbReference type="RefSeq" id="WP_369711142.1">
    <property type="nucleotide sequence ID" value="NZ_CP165644.1"/>
</dbReference>
<organism evidence="2">
    <name type="scientific">Leptotrichia rugosa</name>
    <dbReference type="NCBI Taxonomy" id="3239302"/>
    <lineage>
        <taxon>Bacteria</taxon>
        <taxon>Fusobacteriati</taxon>
        <taxon>Fusobacteriota</taxon>
        <taxon>Fusobacteriia</taxon>
        <taxon>Fusobacteriales</taxon>
        <taxon>Leptotrichiaceae</taxon>
        <taxon>Leptotrichia</taxon>
    </lineage>
</organism>
<evidence type="ECO:0000259" key="1">
    <source>
        <dbReference type="Pfam" id="PF00085"/>
    </source>
</evidence>
<feature type="domain" description="Thioredoxin" evidence="1">
    <location>
        <begin position="6"/>
        <end position="86"/>
    </location>
</feature>
<dbReference type="Pfam" id="PF00085">
    <property type="entry name" value="Thioredoxin"/>
    <property type="match status" value="1"/>
</dbReference>
<name>A0AB39VFS2_9FUSO</name>
<reference evidence="2" key="1">
    <citation type="submission" date="2024-07" db="EMBL/GenBank/DDBJ databases">
        <authorList>
            <person name="Li X.-J."/>
            <person name="Wang X."/>
        </authorList>
    </citation>
    <scope>NUCLEOTIDE SEQUENCE</scope>
    <source>
        <strain evidence="2">HSP-334</strain>
    </source>
</reference>
<evidence type="ECO:0000313" key="2">
    <source>
        <dbReference type="EMBL" id="XDU66889.1"/>
    </source>
</evidence>
<dbReference type="CDD" id="cd02947">
    <property type="entry name" value="TRX_family"/>
    <property type="match status" value="1"/>
</dbReference>
<accession>A0AB39VFS2</accession>
<dbReference type="SUPFAM" id="SSF52833">
    <property type="entry name" value="Thioredoxin-like"/>
    <property type="match status" value="1"/>
</dbReference>
<proteinExistence type="predicted"/>
<dbReference type="KEGG" id="lrug:AB8B22_00330"/>
<dbReference type="EMBL" id="CP165644">
    <property type="protein sequence ID" value="XDU66889.1"/>
    <property type="molecule type" value="Genomic_DNA"/>
</dbReference>
<protein>
    <submittedName>
        <fullName evidence="2">Thioredoxin family protein</fullName>
    </submittedName>
</protein>
<dbReference type="InterPro" id="IPR013766">
    <property type="entry name" value="Thioredoxin_domain"/>
</dbReference>
<dbReference type="InterPro" id="IPR036249">
    <property type="entry name" value="Thioredoxin-like_sf"/>
</dbReference>
<sequence length="106" mass="12477">MEEILNYEKLREIIADKKLFLLYISSPSCSVCKADFPKIKEIAERENIKSYKIDATKVKKAVGQLSLFSVPAVLLFYEKKEIHRQARIIDFEELKFRIEQIKLIQL</sequence>
<gene>
    <name evidence="2" type="ORF">AB8B22_00330</name>
</gene>
<dbReference type="AlphaFoldDB" id="A0AB39VFS2"/>
<dbReference type="Gene3D" id="3.40.30.10">
    <property type="entry name" value="Glutaredoxin"/>
    <property type="match status" value="1"/>
</dbReference>